<evidence type="ECO:0000313" key="3">
    <source>
        <dbReference type="Proteomes" id="UP000326907"/>
    </source>
</evidence>
<dbReference type="Proteomes" id="UP000326907">
    <property type="component" value="Unassembled WGS sequence"/>
</dbReference>
<keyword evidence="3" id="KW-1185">Reference proteome</keyword>
<reference evidence="2 3" key="1">
    <citation type="submission" date="2019-09" db="EMBL/GenBank/DDBJ databases">
        <authorList>
            <person name="Liu P."/>
        </authorList>
    </citation>
    <scope>NUCLEOTIDE SEQUENCE [LARGE SCALE GENOMIC DNA]</scope>
    <source>
        <strain evidence="2 3">TRM68085</strain>
    </source>
</reference>
<keyword evidence="1" id="KW-0812">Transmembrane</keyword>
<feature type="transmembrane region" description="Helical" evidence="1">
    <location>
        <begin position="35"/>
        <end position="57"/>
    </location>
</feature>
<evidence type="ECO:0000313" key="2">
    <source>
        <dbReference type="EMBL" id="KAB2587593.1"/>
    </source>
</evidence>
<feature type="transmembrane region" description="Helical" evidence="1">
    <location>
        <begin position="64"/>
        <end position="83"/>
    </location>
</feature>
<accession>A0A5N5ECI1</accession>
<gene>
    <name evidence="2" type="ORF">F5983_37145</name>
</gene>
<comment type="caution">
    <text evidence="2">The sequence shown here is derived from an EMBL/GenBank/DDBJ whole genome shotgun (WGS) entry which is preliminary data.</text>
</comment>
<dbReference type="EMBL" id="VYUA01000088">
    <property type="protein sequence ID" value="KAB2587593.1"/>
    <property type="molecule type" value="Genomic_DNA"/>
</dbReference>
<keyword evidence="1" id="KW-1133">Transmembrane helix</keyword>
<evidence type="ECO:0008006" key="4">
    <source>
        <dbReference type="Google" id="ProtNLM"/>
    </source>
</evidence>
<protein>
    <recommendedName>
        <fullName evidence="4">DoxX family protein</fullName>
    </recommendedName>
</protein>
<organism evidence="2 3">
    <name type="scientific">Streptomyces arboris</name>
    <dbReference type="NCBI Taxonomy" id="2600619"/>
    <lineage>
        <taxon>Bacteria</taxon>
        <taxon>Bacillati</taxon>
        <taxon>Actinomycetota</taxon>
        <taxon>Actinomycetes</taxon>
        <taxon>Kitasatosporales</taxon>
        <taxon>Streptomycetaceae</taxon>
        <taxon>Streptomyces</taxon>
    </lineage>
</organism>
<name>A0A5N5ECI1_9ACTN</name>
<keyword evidence="1" id="KW-0472">Membrane</keyword>
<proteinExistence type="predicted"/>
<dbReference type="AlphaFoldDB" id="A0A5N5ECI1"/>
<evidence type="ECO:0000256" key="1">
    <source>
        <dbReference type="SAM" id="Phobius"/>
    </source>
</evidence>
<sequence length="121" mass="12786">MGLIFCWFGVLKFFPGASAAEGFAIGAMTELTLGFIPAPVCLLLLAVLETGIGLALLTGFLLRWALAAFFLHMAGVFLSLLVLPDAAWHTAAVPTLEGQYVIKNIVLVAACLHIAADELTL</sequence>